<protein>
    <recommendedName>
        <fullName evidence="2">Amidohydrolase-related domain-containing protein</fullName>
    </recommendedName>
</protein>
<dbReference type="EMBL" id="AGFM01000056">
    <property type="protein sequence ID" value="EHJ59506.1"/>
    <property type="molecule type" value="Genomic_DNA"/>
</dbReference>
<proteinExistence type="predicted"/>
<dbReference type="PANTHER" id="PTHR21240:SF28">
    <property type="entry name" value="ISO-OROTATE DECARBOXYLASE (EUROFUNG)"/>
    <property type="match status" value="1"/>
</dbReference>
<dbReference type="GO" id="GO:0005737">
    <property type="term" value="C:cytoplasm"/>
    <property type="evidence" value="ECO:0007669"/>
    <property type="project" value="TreeGrafter"/>
</dbReference>
<dbReference type="GO" id="GO:0016831">
    <property type="term" value="F:carboxy-lyase activity"/>
    <property type="evidence" value="ECO:0007669"/>
    <property type="project" value="InterPro"/>
</dbReference>
<evidence type="ECO:0000313" key="4">
    <source>
        <dbReference type="Proteomes" id="UP000004030"/>
    </source>
</evidence>
<dbReference type="SUPFAM" id="SSF51556">
    <property type="entry name" value="Metallo-dependent hydrolases"/>
    <property type="match status" value="1"/>
</dbReference>
<dbReference type="InterPro" id="IPR032466">
    <property type="entry name" value="Metal_Hydrolase"/>
</dbReference>
<dbReference type="KEGG" id="npn:JI59_21350"/>
<accession>G6EGR3</accession>
<dbReference type="PANTHER" id="PTHR21240">
    <property type="entry name" value="2-AMINO-3-CARBOXYLMUCONATE-6-SEMIALDEHYDE DECARBOXYLASE"/>
    <property type="match status" value="1"/>
</dbReference>
<dbReference type="AlphaFoldDB" id="G6EGR3"/>
<comment type="caution">
    <text evidence="3">The sequence shown here is derived from an EMBL/GenBank/DDBJ whole genome shotgun (WGS) entry which is preliminary data.</text>
</comment>
<organism evidence="3 4">
    <name type="scientific">Novosphingobium pentaromativorans US6-1</name>
    <dbReference type="NCBI Taxonomy" id="1088721"/>
    <lineage>
        <taxon>Bacteria</taxon>
        <taxon>Pseudomonadati</taxon>
        <taxon>Pseudomonadota</taxon>
        <taxon>Alphaproteobacteria</taxon>
        <taxon>Sphingomonadales</taxon>
        <taxon>Sphingomonadaceae</taxon>
        <taxon>Novosphingobium</taxon>
    </lineage>
</organism>
<dbReference type="Pfam" id="PF04909">
    <property type="entry name" value="Amidohydro_2"/>
    <property type="match status" value="1"/>
</dbReference>
<dbReference type="Proteomes" id="UP000004030">
    <property type="component" value="Unassembled WGS sequence"/>
</dbReference>
<name>G6EGR3_9SPHN</name>
<dbReference type="GO" id="GO:0019748">
    <property type="term" value="P:secondary metabolic process"/>
    <property type="evidence" value="ECO:0007669"/>
    <property type="project" value="TreeGrafter"/>
</dbReference>
<dbReference type="GO" id="GO:0016787">
    <property type="term" value="F:hydrolase activity"/>
    <property type="evidence" value="ECO:0007669"/>
    <property type="project" value="InterPro"/>
</dbReference>
<feature type="domain" description="Amidohydrolase-related" evidence="2">
    <location>
        <begin position="131"/>
        <end position="399"/>
    </location>
</feature>
<dbReference type="eggNOG" id="COG2159">
    <property type="taxonomic scope" value="Bacteria"/>
</dbReference>
<sequence>MDMPTTTAVPADLQPFIGEILDADAHEHTPVNHWREAFGSITDRLAEVVQASTHPSNEFQEADDTELTPDNLWNQKRAAAPGSFNFDRRGPALDMMGVKSQMLFAGTMGLQAVILLATKDVPQAIHGSITEGREKYALDLIRAYNEWCVRTNDAYGPRVRPVVTIVGETVDDLISELKHWSAKGIRAFWTPASVLPGGVSPAHTDLDPFYDIFEQGNLTLCSHVGADLGFLKTERWRDAPAFSGFKLGGEFSLDPWTLNNMSKATENFMTTLVLGGVFERHPKLRYLVAEVAANWVGPLAYSMDMWIENSGAFNKRNTGWAMELSPSEYVMRNIRVVPFEFEDVGGYIKRFGLEDVYVYGSDFPHIEGGKNPMGRFNESINAAGLGDAVKRKFFCENAKWVLPD</sequence>
<dbReference type="OrthoDB" id="9799024at2"/>
<dbReference type="RefSeq" id="WP_007014442.1">
    <property type="nucleotide sequence ID" value="NZ_AGFM01000056.1"/>
</dbReference>
<evidence type="ECO:0000256" key="1">
    <source>
        <dbReference type="ARBA" id="ARBA00023239"/>
    </source>
</evidence>
<keyword evidence="4" id="KW-1185">Reference proteome</keyword>
<keyword evidence="1" id="KW-0456">Lyase</keyword>
<reference evidence="3 4" key="1">
    <citation type="journal article" date="2012" name="J. Bacteriol.">
        <title>Genome sequence of benzo(a)pyrene-degrading bacterium Novosphingobium pentaromativorans US6-1.</title>
        <authorList>
            <person name="Luo Y.R."/>
            <person name="Kang S.G."/>
            <person name="Kim S.J."/>
            <person name="Kim M.R."/>
            <person name="Li N."/>
            <person name="Lee J.H."/>
            <person name="Kwon K.K."/>
        </authorList>
    </citation>
    <scope>NUCLEOTIDE SEQUENCE [LARGE SCALE GENOMIC DNA]</scope>
    <source>
        <strain evidence="3 4">US6-1</strain>
    </source>
</reference>
<evidence type="ECO:0000259" key="2">
    <source>
        <dbReference type="Pfam" id="PF04909"/>
    </source>
</evidence>
<dbReference type="Gene3D" id="3.20.20.140">
    <property type="entry name" value="Metal-dependent hydrolases"/>
    <property type="match status" value="1"/>
</dbReference>
<evidence type="ECO:0000313" key="3">
    <source>
        <dbReference type="EMBL" id="EHJ59506.1"/>
    </source>
</evidence>
<gene>
    <name evidence="3" type="ORF">NSU_3534</name>
</gene>
<dbReference type="InterPro" id="IPR006680">
    <property type="entry name" value="Amidohydro-rel"/>
</dbReference>
<dbReference type="InterPro" id="IPR032465">
    <property type="entry name" value="ACMSD"/>
</dbReference>
<dbReference type="PATRIC" id="fig|1088721.3.peg.3488"/>